<protein>
    <submittedName>
        <fullName evidence="1">Pyruvate phosphate dikinase</fullName>
    </submittedName>
</protein>
<gene>
    <name evidence="1" type="ORF">IDM40_00605</name>
</gene>
<accession>A0ABR9P034</accession>
<dbReference type="Gene3D" id="3.30.470.20">
    <property type="entry name" value="ATP-grasp fold, B domain"/>
    <property type="match status" value="1"/>
</dbReference>
<proteinExistence type="predicted"/>
<organism evidence="1 2">
    <name type="scientific">Nocardiopsis coralli</name>
    <dbReference type="NCBI Taxonomy" id="2772213"/>
    <lineage>
        <taxon>Bacteria</taxon>
        <taxon>Bacillati</taxon>
        <taxon>Actinomycetota</taxon>
        <taxon>Actinomycetes</taxon>
        <taxon>Streptosporangiales</taxon>
        <taxon>Nocardiopsidaceae</taxon>
        <taxon>Nocardiopsis</taxon>
    </lineage>
</organism>
<reference evidence="1 2" key="1">
    <citation type="submission" date="2020-09" db="EMBL/GenBank/DDBJ databases">
        <title>Diversity and distribution of actinomycetes associated with coral in the coast of Hainan.</title>
        <authorList>
            <person name="Li F."/>
        </authorList>
    </citation>
    <scope>NUCLEOTIDE SEQUENCE [LARGE SCALE GENOMIC DNA]</scope>
    <source>
        <strain evidence="1 2">HNM0947</strain>
    </source>
</reference>
<dbReference type="RefSeq" id="WP_193119868.1">
    <property type="nucleotide sequence ID" value="NZ_JADBGI010000001.1"/>
</dbReference>
<keyword evidence="2" id="KW-1185">Reference proteome</keyword>
<keyword evidence="1" id="KW-0670">Pyruvate</keyword>
<sequence>MATDLSSHVLDPQQWGMKAARLSEVALLGLPVPPGLCLNPTDLTSSPDEPARALNTWIELYRPQRVVVRTSAGEDLLHTAHAGRTVSLLNCPADPAALLQAITHELLPLGPEAPVEDGSILVQQQVEAPLYGVAFYGARHLSVEASSAPDGITSGTRPTVRAGATDRHITARWEQDMLPNLALVRRLGSLCSQLSEHFGFEVDVEWAWTGATVVVLQVRPVTRPLAGWAA</sequence>
<evidence type="ECO:0000313" key="1">
    <source>
        <dbReference type="EMBL" id="MBE2997206.1"/>
    </source>
</evidence>
<comment type="caution">
    <text evidence="1">The sequence shown here is derived from an EMBL/GenBank/DDBJ whole genome shotgun (WGS) entry which is preliminary data.</text>
</comment>
<dbReference type="SUPFAM" id="SSF56059">
    <property type="entry name" value="Glutathione synthetase ATP-binding domain-like"/>
    <property type="match status" value="1"/>
</dbReference>
<dbReference type="Proteomes" id="UP000806528">
    <property type="component" value="Unassembled WGS sequence"/>
</dbReference>
<evidence type="ECO:0000313" key="2">
    <source>
        <dbReference type="Proteomes" id="UP000806528"/>
    </source>
</evidence>
<dbReference type="EMBL" id="JADBGI010000001">
    <property type="protein sequence ID" value="MBE2997206.1"/>
    <property type="molecule type" value="Genomic_DNA"/>
</dbReference>
<name>A0ABR9P034_9ACTN</name>